<dbReference type="GO" id="GO:0003712">
    <property type="term" value="F:transcription coregulator activity"/>
    <property type="evidence" value="ECO:0007669"/>
    <property type="project" value="InterPro"/>
</dbReference>
<feature type="compositionally biased region" description="Polar residues" evidence="1">
    <location>
        <begin position="51"/>
        <end position="60"/>
    </location>
</feature>
<dbReference type="InterPro" id="IPR021950">
    <property type="entry name" value="Spt20"/>
</dbReference>
<dbReference type="InterPro" id="IPR046468">
    <property type="entry name" value="Spt20-like_SEP"/>
</dbReference>
<feature type="compositionally biased region" description="Polar residues" evidence="1">
    <location>
        <begin position="612"/>
        <end position="626"/>
    </location>
</feature>
<keyword evidence="3" id="KW-1185">Reference proteome</keyword>
<dbReference type="Pfam" id="PF12090">
    <property type="entry name" value="Spt20_SEP"/>
    <property type="match status" value="1"/>
</dbReference>
<reference evidence="3" key="1">
    <citation type="journal article" date="2020" name="Nat. Commun.">
        <title>Genome sequence of the cluster root forming white lupin.</title>
        <authorList>
            <person name="Hufnagel B."/>
            <person name="Marques A."/>
            <person name="Soriano A."/>
            <person name="Marques L."/>
            <person name="Divol F."/>
            <person name="Doumas P."/>
            <person name="Sallet E."/>
            <person name="Mancinotti D."/>
            <person name="Carrere S."/>
            <person name="Marande W."/>
            <person name="Arribat S."/>
            <person name="Keller J."/>
            <person name="Huneau C."/>
            <person name="Blein T."/>
            <person name="Aime D."/>
            <person name="Laguerre M."/>
            <person name="Taylor J."/>
            <person name="Schubert V."/>
            <person name="Nelson M."/>
            <person name="Geu-Flores F."/>
            <person name="Crespi M."/>
            <person name="Gallardo-Guerrero K."/>
            <person name="Delaux P.-M."/>
            <person name="Salse J."/>
            <person name="Berges H."/>
            <person name="Guyot R."/>
            <person name="Gouzy J."/>
            <person name="Peret B."/>
        </authorList>
    </citation>
    <scope>NUCLEOTIDE SEQUENCE [LARGE SCALE GENOMIC DNA]</scope>
    <source>
        <strain evidence="3">cv. Amiga</strain>
    </source>
</reference>
<name>A0A6A5NZ74_LUPAL</name>
<organism evidence="2 3">
    <name type="scientific">Lupinus albus</name>
    <name type="common">White lupine</name>
    <name type="synonym">Lupinus termis</name>
    <dbReference type="NCBI Taxonomy" id="3870"/>
    <lineage>
        <taxon>Eukaryota</taxon>
        <taxon>Viridiplantae</taxon>
        <taxon>Streptophyta</taxon>
        <taxon>Embryophyta</taxon>
        <taxon>Tracheophyta</taxon>
        <taxon>Spermatophyta</taxon>
        <taxon>Magnoliopsida</taxon>
        <taxon>eudicotyledons</taxon>
        <taxon>Gunneridae</taxon>
        <taxon>Pentapetalae</taxon>
        <taxon>rosids</taxon>
        <taxon>fabids</taxon>
        <taxon>Fabales</taxon>
        <taxon>Fabaceae</taxon>
        <taxon>Papilionoideae</taxon>
        <taxon>50 kb inversion clade</taxon>
        <taxon>genistoids sensu lato</taxon>
        <taxon>core genistoids</taxon>
        <taxon>Genisteae</taxon>
        <taxon>Lupinus</taxon>
    </lineage>
</organism>
<evidence type="ECO:0000313" key="2">
    <source>
        <dbReference type="EMBL" id="KAE9605816.1"/>
    </source>
</evidence>
<evidence type="ECO:0000256" key="1">
    <source>
        <dbReference type="SAM" id="MobiDB-lite"/>
    </source>
</evidence>
<dbReference type="PANTHER" id="PTHR13526">
    <property type="entry name" value="TRANSCRIPTION FACTOR SPT20 HOMOLOG"/>
    <property type="match status" value="1"/>
</dbReference>
<dbReference type="PANTHER" id="PTHR13526:SF8">
    <property type="entry name" value="TRANSCRIPTION FACTOR SPT20 HOMOLOG"/>
    <property type="match status" value="1"/>
</dbReference>
<feature type="region of interest" description="Disordered" evidence="1">
    <location>
        <begin position="1291"/>
        <end position="1310"/>
    </location>
</feature>
<feature type="region of interest" description="Disordered" evidence="1">
    <location>
        <begin position="233"/>
        <end position="257"/>
    </location>
</feature>
<comment type="caution">
    <text evidence="2">The sequence shown here is derived from an EMBL/GenBank/DDBJ whole genome shotgun (WGS) entry which is preliminary data.</text>
</comment>
<dbReference type="GO" id="GO:0000124">
    <property type="term" value="C:SAGA complex"/>
    <property type="evidence" value="ECO:0007669"/>
    <property type="project" value="InterPro"/>
</dbReference>
<gene>
    <name evidence="2" type="ORF">Lalb_Chr10g0101311</name>
</gene>
<protein>
    <submittedName>
        <fullName evidence="2">Uncharacterized protein</fullName>
    </submittedName>
</protein>
<feature type="region of interest" description="Disordered" evidence="1">
    <location>
        <begin position="612"/>
        <end position="665"/>
    </location>
</feature>
<feature type="compositionally biased region" description="Basic and acidic residues" evidence="1">
    <location>
        <begin position="533"/>
        <end position="545"/>
    </location>
</feature>
<feature type="compositionally biased region" description="Low complexity" evidence="1">
    <location>
        <begin position="641"/>
        <end position="657"/>
    </location>
</feature>
<dbReference type="InterPro" id="IPR046467">
    <property type="entry name" value="PHL_dom"/>
</dbReference>
<proteinExistence type="predicted"/>
<dbReference type="Pfam" id="PF20474">
    <property type="entry name" value="PHL"/>
    <property type="match status" value="1"/>
</dbReference>
<feature type="region of interest" description="Disordered" evidence="1">
    <location>
        <begin position="519"/>
        <end position="571"/>
    </location>
</feature>
<feature type="region of interest" description="Disordered" evidence="1">
    <location>
        <begin position="1172"/>
        <end position="1250"/>
    </location>
</feature>
<dbReference type="EMBL" id="WOCE01000010">
    <property type="protein sequence ID" value="KAE9605816.1"/>
    <property type="molecule type" value="Genomic_DNA"/>
</dbReference>
<feature type="region of interest" description="Disordered" evidence="1">
    <location>
        <begin position="1"/>
        <end position="63"/>
    </location>
</feature>
<evidence type="ECO:0000313" key="3">
    <source>
        <dbReference type="Proteomes" id="UP000447434"/>
    </source>
</evidence>
<dbReference type="Proteomes" id="UP000447434">
    <property type="component" value="Chromosome 10"/>
</dbReference>
<dbReference type="GO" id="GO:0006357">
    <property type="term" value="P:regulation of transcription by RNA polymerase II"/>
    <property type="evidence" value="ECO:0007669"/>
    <property type="project" value="TreeGrafter"/>
</dbReference>
<sequence length="1310" mass="142407">MGVSFKVSKNGTRYHPKPLSLPLPPDTSESQKSKSNSREPQSDLVEAGENISRNPNSSESLPLADGEASFTLNLFPDGYSIVKPFVNETANQSHFPKLLNPYDRSSESLFLAIESGHLPGDILDDIPAKYVDGALICEVRDYRRCSSERGAGVVFADSSPTVNKVCLKMSLENIVKDIPSITDKSWTYGDLMEAESKIVKALQPKLHLDPTPKLDWLCKNPAPTTLSISMSNLRRKRSRHMPEFSVTSSSKSHGKKMCIDRVPESSTNRLSDSGIPAPNAIAQQTFENSVMQNVSPSIAMDFRPRSILPDSSVPSYSMMSNQSSYQMEAGTPRSVQDHGSVSAMKSSAASPIVQNVMVSYANNANSNGFLLEKRENPDGQTSSLSNIAKRTKLASTGVDAVQQKQLGSHVEALKGSDMNWQSTLLQQQAMARGIYGSGCIQKFPQNVFEGGLNQDAGSIQFTSSKQGMRLVVKEEQFEMEKLDAAEINRNKSEMKMETSNLDPQQLRFQQRLPRDGFMRSNISQTTWNNVGQHSEKEARKEDQLQKRKPVQSPHLSTGALPHSPSFSKSGDFSNGLVGPCFGSSSVATAPGVSQKEKTAIPSAHAAIGTPSLAFSTNDSTQRQHQAQLAAKRRSNSLPKTPAVSGVGSPASVSTGGTLNANSPSIGTPAVVDQGLQIMLERFSKIEMVTTRHQLNSKKNKGDDYPMRKQNTYSQQHLVACLSNARNSDGIIDETISLSKSLTGGSMNVCKTRHLSFFFPERVIQGNVVSIVPRLRTRMIMSEKPSDGTVAMHYGDIDEDDFVDAEDHLPTLPNTHAADLLAEQFSSLMAREGYVKEDDRVQVKQNRVSLPSGSQSSLLPNNSLGEMQQYGEIFPGQSSNEVAKAASVSNVSLNLPQNLVANQRMLPPGNPQVFQMSQGLLSGVSMASRPQQLDSQLAVQQQQQLQQNQHNLLQQQNPLQRSMMLGQNQVSHLNAIGQNSYSPLGNMLNKPSPLQLQMLQQQGQQQMQRRMMMGLGTAVGMGNLRNGIVGLGPMGNPIGIGAARGIPGTGISTPMTSMSGMGSMGQNPINLSQASNISNVLSQQLKSGTMTQSQAELLASRIRIAQNHGSMLGSPQSSIAGISGARQMHSTSTGAGFSMLSQSLNRANINTLQRAMGPMGPPKLMAEMNPYMNQQQQDQQQQNQHQLQLQQQQQHLQHHLQQQLQQQERNSQLEAVVTPPQVGSQSTMGVPPMNQQVQQQAIPQQMSQRTPMSLQQMSSGTIHAATSAGIPEACPQSPQLSSQTLGPINNITNSHMDMQDVNKSNSVSNAQ</sequence>
<feature type="compositionally biased region" description="Polar residues" evidence="1">
    <location>
        <begin position="520"/>
        <end position="532"/>
    </location>
</feature>
<dbReference type="OrthoDB" id="1932706at2759"/>
<feature type="compositionally biased region" description="Basic and acidic residues" evidence="1">
    <location>
        <begin position="29"/>
        <end position="41"/>
    </location>
</feature>
<accession>A0A6A5NZ74</accession>
<feature type="compositionally biased region" description="Low complexity" evidence="1">
    <location>
        <begin position="1234"/>
        <end position="1247"/>
    </location>
</feature>
<feature type="compositionally biased region" description="Low complexity" evidence="1">
    <location>
        <begin position="1173"/>
        <end position="1206"/>
    </location>
</feature>